<reference evidence="6 7" key="1">
    <citation type="submission" date="2022-12" db="EMBL/GenBank/DDBJ databases">
        <title>Chromosome-scale assembly of the Ensete ventricosum genome.</title>
        <authorList>
            <person name="Dussert Y."/>
            <person name="Stocks J."/>
            <person name="Wendawek A."/>
            <person name="Woldeyes F."/>
            <person name="Nichols R.A."/>
            <person name="Borrell J.S."/>
        </authorList>
    </citation>
    <scope>NUCLEOTIDE SEQUENCE [LARGE SCALE GENOMIC DNA]</scope>
    <source>
        <strain evidence="7">cv. Maze</strain>
        <tissue evidence="6">Seeds</tissue>
    </source>
</reference>
<dbReference type="Pfam" id="PF00249">
    <property type="entry name" value="Myb_DNA-binding"/>
    <property type="match status" value="1"/>
</dbReference>
<evidence type="ECO:0000256" key="3">
    <source>
        <dbReference type="ARBA" id="ARBA00023163"/>
    </source>
</evidence>
<sequence length="410" mass="45829">MDLRTNDLHEFSHGSFRNATFEVSNPSYQRNTSLGCFPVPRNPWTSVSLVSSSFEEEKDSTRHGLMPPTLPSCVSSCVGSSPAVFFASEQSMSFPRLDLYQSDTLPSFSKSTKNRPAAASFIFDRGDYSVEQHRLRSQPRDALDSDLKLPMLQNARTSSRDDFPASRIQRYPGRADWSASLQNKHLSPPQVVHDPSVGCGIPSCSMDKPNLRLQTENQLPVTPAGVSSATAISSKTRIRWTQDLHERFVECVNRLGGAEKATPKGILKLMNSAGLTIYHVKSHLQKYRIAKHIPESTEGKFERRAAAVSVTELDPKLGMQITEALRLQLDVQMRLHEQLEIQKNLQLRIEAQSRKLQQMFEEQVRTTKTPAELEILGDLFPGSPAESLEVAQLLCTPDGPHITDFPLQKC</sequence>
<dbReference type="PANTHER" id="PTHR31499">
    <property type="entry name" value="MYB FAMILY TRANSCRIPTION FACTOR PHL11"/>
    <property type="match status" value="1"/>
</dbReference>
<protein>
    <recommendedName>
        <fullName evidence="5">HTH myb-type domain-containing protein</fullName>
    </recommendedName>
</protein>
<keyword evidence="3" id="KW-0804">Transcription</keyword>
<keyword evidence="2" id="KW-0238">DNA-binding</keyword>
<dbReference type="SUPFAM" id="SSF46689">
    <property type="entry name" value="Homeodomain-like"/>
    <property type="match status" value="1"/>
</dbReference>
<proteinExistence type="predicted"/>
<dbReference type="InterPro" id="IPR046955">
    <property type="entry name" value="PHR1-like"/>
</dbReference>
<evidence type="ECO:0000313" key="6">
    <source>
        <dbReference type="EMBL" id="KAJ8470702.1"/>
    </source>
</evidence>
<dbReference type="GO" id="GO:0003677">
    <property type="term" value="F:DNA binding"/>
    <property type="evidence" value="ECO:0007669"/>
    <property type="project" value="UniProtKB-KW"/>
</dbReference>
<dbReference type="Gene3D" id="1.10.10.60">
    <property type="entry name" value="Homeodomain-like"/>
    <property type="match status" value="1"/>
</dbReference>
<evidence type="ECO:0000259" key="5">
    <source>
        <dbReference type="PROSITE" id="PS51294"/>
    </source>
</evidence>
<name>A0AAV8QGK4_ENSVE</name>
<dbReference type="AlphaFoldDB" id="A0AAV8QGK4"/>
<dbReference type="Proteomes" id="UP001222027">
    <property type="component" value="Unassembled WGS sequence"/>
</dbReference>
<accession>A0AAV8QGK4</accession>
<keyword evidence="7" id="KW-1185">Reference proteome</keyword>
<dbReference type="InterPro" id="IPR009057">
    <property type="entry name" value="Homeodomain-like_sf"/>
</dbReference>
<dbReference type="PROSITE" id="PS51294">
    <property type="entry name" value="HTH_MYB"/>
    <property type="match status" value="1"/>
</dbReference>
<dbReference type="InterPro" id="IPR001005">
    <property type="entry name" value="SANT/Myb"/>
</dbReference>
<evidence type="ECO:0000313" key="7">
    <source>
        <dbReference type="Proteomes" id="UP001222027"/>
    </source>
</evidence>
<dbReference type="NCBIfam" id="TIGR01557">
    <property type="entry name" value="myb_SHAQKYF"/>
    <property type="match status" value="1"/>
</dbReference>
<feature type="domain" description="HTH myb-type" evidence="5">
    <location>
        <begin position="232"/>
        <end position="292"/>
    </location>
</feature>
<keyword evidence="4" id="KW-0539">Nucleus</keyword>
<dbReference type="Pfam" id="PF14379">
    <property type="entry name" value="Myb_CC_LHEQLE"/>
    <property type="match status" value="1"/>
</dbReference>
<dbReference type="InterPro" id="IPR006447">
    <property type="entry name" value="Myb_dom_plants"/>
</dbReference>
<dbReference type="PANTHER" id="PTHR31499:SF80">
    <property type="entry name" value="HTH MYB-TYPE DOMAIN-CONTAINING PROTEIN"/>
    <property type="match status" value="1"/>
</dbReference>
<evidence type="ECO:0000256" key="2">
    <source>
        <dbReference type="ARBA" id="ARBA00023125"/>
    </source>
</evidence>
<dbReference type="EMBL" id="JAQQAF010000007">
    <property type="protein sequence ID" value="KAJ8470702.1"/>
    <property type="molecule type" value="Genomic_DNA"/>
</dbReference>
<organism evidence="6 7">
    <name type="scientific">Ensete ventricosum</name>
    <name type="common">Abyssinian banana</name>
    <name type="synonym">Musa ensete</name>
    <dbReference type="NCBI Taxonomy" id="4639"/>
    <lineage>
        <taxon>Eukaryota</taxon>
        <taxon>Viridiplantae</taxon>
        <taxon>Streptophyta</taxon>
        <taxon>Embryophyta</taxon>
        <taxon>Tracheophyta</taxon>
        <taxon>Spermatophyta</taxon>
        <taxon>Magnoliopsida</taxon>
        <taxon>Liliopsida</taxon>
        <taxon>Zingiberales</taxon>
        <taxon>Musaceae</taxon>
        <taxon>Ensete</taxon>
    </lineage>
</organism>
<dbReference type="FunFam" id="1.10.10.60:FF:000002">
    <property type="entry name" value="Myb family transcription factor"/>
    <property type="match status" value="1"/>
</dbReference>
<dbReference type="GO" id="GO:0003700">
    <property type="term" value="F:DNA-binding transcription factor activity"/>
    <property type="evidence" value="ECO:0007669"/>
    <property type="project" value="InterPro"/>
</dbReference>
<gene>
    <name evidence="6" type="ORF">OPV22_025045</name>
</gene>
<evidence type="ECO:0000256" key="4">
    <source>
        <dbReference type="ARBA" id="ARBA00023242"/>
    </source>
</evidence>
<keyword evidence="1" id="KW-0805">Transcription regulation</keyword>
<dbReference type="InterPro" id="IPR017930">
    <property type="entry name" value="Myb_dom"/>
</dbReference>
<evidence type="ECO:0000256" key="1">
    <source>
        <dbReference type="ARBA" id="ARBA00023015"/>
    </source>
</evidence>
<comment type="caution">
    <text evidence="6">The sequence shown here is derived from an EMBL/GenBank/DDBJ whole genome shotgun (WGS) entry which is preliminary data.</text>
</comment>
<dbReference type="InterPro" id="IPR025756">
    <property type="entry name" value="Myb_CC_LHEQLE"/>
</dbReference>